<accession>A0A099I6Q2</accession>
<dbReference type="AlphaFoldDB" id="A0A099I6Q2"/>
<dbReference type="EMBL" id="JQIF01000050">
    <property type="protein sequence ID" value="KGJ52912.1"/>
    <property type="molecule type" value="Genomic_DNA"/>
</dbReference>
<organism evidence="4 5">
    <name type="scientific">Clostridium innocuum</name>
    <dbReference type="NCBI Taxonomy" id="1522"/>
    <lineage>
        <taxon>Bacteria</taxon>
        <taxon>Bacillati</taxon>
        <taxon>Bacillota</taxon>
        <taxon>Clostridia</taxon>
        <taxon>Eubacteriales</taxon>
        <taxon>Clostridiaceae</taxon>
        <taxon>Clostridium</taxon>
    </lineage>
</organism>
<dbReference type="InterPro" id="IPR023365">
    <property type="entry name" value="Sortase_dom-sf"/>
</dbReference>
<keyword evidence="3" id="KW-1133">Transmembrane helix</keyword>
<dbReference type="GO" id="GO:0016787">
    <property type="term" value="F:hydrolase activity"/>
    <property type="evidence" value="ECO:0007669"/>
    <property type="project" value="UniProtKB-KW"/>
</dbReference>
<comment type="caution">
    <text evidence="4">The sequence shown here is derived from an EMBL/GenBank/DDBJ whole genome shotgun (WGS) entry which is preliminary data.</text>
</comment>
<dbReference type="Proteomes" id="UP000030008">
    <property type="component" value="Unassembled WGS sequence"/>
</dbReference>
<evidence type="ECO:0000256" key="2">
    <source>
        <dbReference type="PIRSR" id="PIRSR605754-1"/>
    </source>
</evidence>
<keyword evidence="3" id="KW-0812">Transmembrane</keyword>
<feature type="active site" description="Proton donor/acceptor" evidence="2">
    <location>
        <position position="151"/>
    </location>
</feature>
<evidence type="ECO:0000313" key="4">
    <source>
        <dbReference type="EMBL" id="KGJ52912.1"/>
    </source>
</evidence>
<sequence>MFIQKIKSYAPILIFLIGASIFLYPSIANKYALHVQSKVIHTYTATMNEKSKEEIKQIWKQAVEYNDNLAGDPVHDPFVLNSGYVLPENYLHTLNILEDGVMAYIEIPKIHVNLPIYHGVSEDVLAKGAGHIEGTSLPIGGKNRHSIVCAHRGLPSAELFSRLNELKKNDLFLIHVLDRTLAYKIDQVETVLPDHINIYMMLEKDKDLVTLMTCTPYGVNTHRLLVRGERYDYIPEGKEIVQEKKSSMKIYFLFGTIIFLGISIFIRSHLRRNL</sequence>
<evidence type="ECO:0000256" key="3">
    <source>
        <dbReference type="SAM" id="Phobius"/>
    </source>
</evidence>
<keyword evidence="1" id="KW-0378">Hydrolase</keyword>
<dbReference type="NCBIfam" id="NF033745">
    <property type="entry name" value="class_C_sortase"/>
    <property type="match status" value="1"/>
</dbReference>
<dbReference type="NCBIfam" id="TIGR01076">
    <property type="entry name" value="sortase_fam"/>
    <property type="match status" value="1"/>
</dbReference>
<dbReference type="InterPro" id="IPR005754">
    <property type="entry name" value="Sortase"/>
</dbReference>
<evidence type="ECO:0000313" key="5">
    <source>
        <dbReference type="Proteomes" id="UP000030008"/>
    </source>
</evidence>
<gene>
    <name evidence="4" type="ORF">CIAN88_12220</name>
</gene>
<evidence type="ECO:0000256" key="1">
    <source>
        <dbReference type="ARBA" id="ARBA00022801"/>
    </source>
</evidence>
<protein>
    <submittedName>
        <fullName evidence="4">Sortase</fullName>
    </submittedName>
</protein>
<reference evidence="4 5" key="1">
    <citation type="submission" date="2014-08" db="EMBL/GenBank/DDBJ databases">
        <title>Clostridium innocuum, an unnegligible vancomycin-resistant pathogen causing extra-intestinal infections.</title>
        <authorList>
            <person name="Feng Y."/>
            <person name="Chiu C.-H."/>
        </authorList>
    </citation>
    <scope>NUCLEOTIDE SEQUENCE [LARGE SCALE GENOMIC DNA]</scope>
    <source>
        <strain evidence="4 5">AN88</strain>
    </source>
</reference>
<proteinExistence type="predicted"/>
<dbReference type="RefSeq" id="WP_044905686.1">
    <property type="nucleotide sequence ID" value="NZ_JAQCQO010000002.1"/>
</dbReference>
<feature type="active site" description="Acyl-thioester intermediate" evidence="2">
    <location>
        <position position="214"/>
    </location>
</feature>
<dbReference type="Gene3D" id="2.40.260.10">
    <property type="entry name" value="Sortase"/>
    <property type="match status" value="1"/>
</dbReference>
<dbReference type="InterPro" id="IPR042002">
    <property type="entry name" value="Sortase_C"/>
</dbReference>
<dbReference type="SUPFAM" id="SSF63817">
    <property type="entry name" value="Sortase"/>
    <property type="match status" value="1"/>
</dbReference>
<name>A0A099I6Q2_CLOIN</name>
<dbReference type="Pfam" id="PF04203">
    <property type="entry name" value="Sortase"/>
    <property type="match status" value="1"/>
</dbReference>
<keyword evidence="3" id="KW-0472">Membrane</keyword>
<dbReference type="CDD" id="cd05827">
    <property type="entry name" value="Sortase_C"/>
    <property type="match status" value="1"/>
</dbReference>
<feature type="transmembrane region" description="Helical" evidence="3">
    <location>
        <begin position="250"/>
        <end position="270"/>
    </location>
</feature>